<dbReference type="InterPro" id="IPR017850">
    <property type="entry name" value="Alkaline_phosphatase_core_sf"/>
</dbReference>
<dbReference type="InterPro" id="IPR000917">
    <property type="entry name" value="Sulfatase_N"/>
</dbReference>
<evidence type="ECO:0000313" key="4">
    <source>
        <dbReference type="EMBL" id="EJK75334.1"/>
    </source>
</evidence>
<feature type="region of interest" description="Disordered" evidence="2">
    <location>
        <begin position="306"/>
        <end position="384"/>
    </location>
</feature>
<evidence type="ECO:0000313" key="5">
    <source>
        <dbReference type="Proteomes" id="UP000266841"/>
    </source>
</evidence>
<evidence type="ECO:0000256" key="2">
    <source>
        <dbReference type="SAM" id="MobiDB-lite"/>
    </source>
</evidence>
<comment type="similarity">
    <text evidence="1">Belongs to the sulfatase family.</text>
</comment>
<feature type="compositionally biased region" description="Low complexity" evidence="2">
    <location>
        <begin position="373"/>
        <end position="384"/>
    </location>
</feature>
<dbReference type="Proteomes" id="UP000266841">
    <property type="component" value="Unassembled WGS sequence"/>
</dbReference>
<dbReference type="PANTHER" id="PTHR42693:SF33">
    <property type="entry name" value="ARYLSULFATASE"/>
    <property type="match status" value="1"/>
</dbReference>
<dbReference type="InterPro" id="IPR050738">
    <property type="entry name" value="Sulfatase"/>
</dbReference>
<keyword evidence="5" id="KW-1185">Reference proteome</keyword>
<sequence>LLTNKDDEAGGERRRRLWGMGPFSDPATVKRRPDGGGAERRRERERERERERVGNAPPLPPVPRPNILYLLLDQWRFDWDGWHPQTPTGELPLNLPFLREMGENGTRFVQAYVPSPFCSPSRACMAAGREYDETGVMTNDGHDFSHRIKTVYKLLRDNGKYHVMSAGKDDLYSNDKKPIDLGFSDMIRTNGKIMTAYRAPKAMPTWFDEPYRKFLRFVFEISLLDHALTFLTRRQKVARGRDRGREDDTRKDGLQGVPRGTRTRRGVRLHLVHRGDIPGRLRPGPRHRHIRPAPEGQALVAAGQLPWPSPPHRLDERHGQERHGPEVAPPLNRPDFENYPCPQTAGLTKFEQEVILASGEQTPVQPQTGGAATTPPRSSTSTPS</sequence>
<dbReference type="GO" id="GO:0004065">
    <property type="term" value="F:arylsulfatase activity"/>
    <property type="evidence" value="ECO:0007669"/>
    <property type="project" value="TreeGrafter"/>
</dbReference>
<dbReference type="SUPFAM" id="SSF53649">
    <property type="entry name" value="Alkaline phosphatase-like"/>
    <property type="match status" value="1"/>
</dbReference>
<feature type="domain" description="Sulfatase N-terminal" evidence="3">
    <location>
        <begin position="65"/>
        <end position="234"/>
    </location>
</feature>
<feature type="compositionally biased region" description="Polar residues" evidence="2">
    <location>
        <begin position="359"/>
        <end position="371"/>
    </location>
</feature>
<dbReference type="eggNOG" id="ENOG502S5MN">
    <property type="taxonomic scope" value="Eukaryota"/>
</dbReference>
<accession>K0TDV8</accession>
<evidence type="ECO:0000256" key="1">
    <source>
        <dbReference type="ARBA" id="ARBA00008779"/>
    </source>
</evidence>
<feature type="region of interest" description="Disordered" evidence="2">
    <location>
        <begin position="1"/>
        <end position="60"/>
    </location>
</feature>
<dbReference type="OrthoDB" id="96314at2759"/>
<dbReference type="EMBL" id="AGNL01002989">
    <property type="protein sequence ID" value="EJK75334.1"/>
    <property type="molecule type" value="Genomic_DNA"/>
</dbReference>
<feature type="compositionally biased region" description="Basic and acidic residues" evidence="2">
    <location>
        <begin position="239"/>
        <end position="253"/>
    </location>
</feature>
<comment type="caution">
    <text evidence="4">The sequence shown here is derived from an EMBL/GenBank/DDBJ whole genome shotgun (WGS) entry which is preliminary data.</text>
</comment>
<name>K0TDV8_THAOC</name>
<dbReference type="Pfam" id="PF00884">
    <property type="entry name" value="Sulfatase"/>
    <property type="match status" value="1"/>
</dbReference>
<feature type="compositionally biased region" description="Basic and acidic residues" evidence="2">
    <location>
        <begin position="31"/>
        <end position="53"/>
    </location>
</feature>
<organism evidence="4 5">
    <name type="scientific">Thalassiosira oceanica</name>
    <name type="common">Marine diatom</name>
    <dbReference type="NCBI Taxonomy" id="159749"/>
    <lineage>
        <taxon>Eukaryota</taxon>
        <taxon>Sar</taxon>
        <taxon>Stramenopiles</taxon>
        <taxon>Ochrophyta</taxon>
        <taxon>Bacillariophyta</taxon>
        <taxon>Coscinodiscophyceae</taxon>
        <taxon>Thalassiosirophycidae</taxon>
        <taxon>Thalassiosirales</taxon>
        <taxon>Thalassiosiraceae</taxon>
        <taxon>Thalassiosira</taxon>
    </lineage>
</organism>
<evidence type="ECO:0000259" key="3">
    <source>
        <dbReference type="Pfam" id="PF00884"/>
    </source>
</evidence>
<dbReference type="PANTHER" id="PTHR42693">
    <property type="entry name" value="ARYLSULFATASE FAMILY MEMBER"/>
    <property type="match status" value="1"/>
</dbReference>
<feature type="compositionally biased region" description="Basic and acidic residues" evidence="2">
    <location>
        <begin position="312"/>
        <end position="325"/>
    </location>
</feature>
<proteinExistence type="inferred from homology"/>
<reference evidence="4 5" key="1">
    <citation type="journal article" date="2012" name="Genome Biol.">
        <title>Genome and low-iron response of an oceanic diatom adapted to chronic iron limitation.</title>
        <authorList>
            <person name="Lommer M."/>
            <person name="Specht M."/>
            <person name="Roy A.S."/>
            <person name="Kraemer L."/>
            <person name="Andreson R."/>
            <person name="Gutowska M.A."/>
            <person name="Wolf J."/>
            <person name="Bergner S.V."/>
            <person name="Schilhabel M.B."/>
            <person name="Klostermeier U.C."/>
            <person name="Beiko R.G."/>
            <person name="Rosenstiel P."/>
            <person name="Hippler M."/>
            <person name="Laroche J."/>
        </authorList>
    </citation>
    <scope>NUCLEOTIDE SEQUENCE [LARGE SCALE GENOMIC DNA]</scope>
    <source>
        <strain evidence="4 5">CCMP1005</strain>
    </source>
</reference>
<dbReference type="AlphaFoldDB" id="K0TDV8"/>
<protein>
    <recommendedName>
        <fullName evidence="3">Sulfatase N-terminal domain-containing protein</fullName>
    </recommendedName>
</protein>
<feature type="non-terminal residue" evidence="4">
    <location>
        <position position="1"/>
    </location>
</feature>
<gene>
    <name evidence="4" type="ORF">THAOC_02941</name>
</gene>
<feature type="compositionally biased region" description="Basic and acidic residues" evidence="2">
    <location>
        <begin position="1"/>
        <end position="12"/>
    </location>
</feature>
<dbReference type="Gene3D" id="3.40.720.10">
    <property type="entry name" value="Alkaline Phosphatase, subunit A"/>
    <property type="match status" value="1"/>
</dbReference>
<feature type="region of interest" description="Disordered" evidence="2">
    <location>
        <begin position="236"/>
        <end position="260"/>
    </location>
</feature>